<dbReference type="RefSeq" id="XP_012206760.1">
    <property type="nucleotide sequence ID" value="XM_012351370.1"/>
</dbReference>
<organism evidence="1 2">
    <name type="scientific">Saprolegnia parasitica (strain CBS 223.65)</name>
    <dbReference type="NCBI Taxonomy" id="695850"/>
    <lineage>
        <taxon>Eukaryota</taxon>
        <taxon>Sar</taxon>
        <taxon>Stramenopiles</taxon>
        <taxon>Oomycota</taxon>
        <taxon>Saprolegniomycetes</taxon>
        <taxon>Saprolegniales</taxon>
        <taxon>Saprolegniaceae</taxon>
        <taxon>Saprolegnia</taxon>
    </lineage>
</organism>
<dbReference type="VEuPathDB" id="FungiDB:SPRG_11696"/>
<dbReference type="GeneID" id="24133717"/>
<sequence length="591" mass="64217">MYWALASDFWAVGVNASRIAGRSLLRSSSDFAFANVSSEQLLVDNLTLSYPLSSGFHSLSSHLGPFNAVDMVIVPVPSPLLRYYASFRDALAMLSAANLEAQARYVGLPTKYFVLPVPMVWQALPSGISTGGNLLCGDNAVSGFLSFGMGIGFGATSYCNSVYLEAMQPTAPQLLFALAAFNATSTPSMNANDYVDICRSDAILDSRCVNDYTAGGGFLETYDSSLAFSAEAQAAYDAVAVHNVTVVQYGRQSDGSSSLLQLSLLNSVDRIWSFYGWMLLYEWTSGKREVVAFTGDAGVVTTMSLGVVPVTMPPDASSIPQAMAIIVLSYTLHMRGHIEGLNLFEFNRTVGIVWVGRSVLFVRSLTALCLLHTSTLTLSRRGLGTLLVSPPLHWTKIILAASEATWLVYVLNDILSCVTQQYTPSYAYKSSLLTWGGTFLWTLFDAPPSATANVARVCELINMDDGLVCVSGRVQIGRVDRVCTTVGIALGCIVATYGIERLLQPTLRRRDIPSLLLNAQSVYCLLFRKVNGACYLDKASAALAGLLTFSQGDVWYILDVKTWRLLVVRTRAWTDHDDAANLRHCLPLSQL</sequence>
<reference evidence="1 2" key="1">
    <citation type="journal article" date="2013" name="PLoS Genet.">
        <title>Distinctive expansion of potential virulence genes in the genome of the oomycete fish pathogen Saprolegnia parasitica.</title>
        <authorList>
            <person name="Jiang R.H."/>
            <person name="de Bruijn I."/>
            <person name="Haas B.J."/>
            <person name="Belmonte R."/>
            <person name="Lobach L."/>
            <person name="Christie J."/>
            <person name="van den Ackerveken G."/>
            <person name="Bottin A."/>
            <person name="Bulone V."/>
            <person name="Diaz-Moreno S.M."/>
            <person name="Dumas B."/>
            <person name="Fan L."/>
            <person name="Gaulin E."/>
            <person name="Govers F."/>
            <person name="Grenville-Briggs L.J."/>
            <person name="Horner N.R."/>
            <person name="Levin J.Z."/>
            <person name="Mammella M."/>
            <person name="Meijer H.J."/>
            <person name="Morris P."/>
            <person name="Nusbaum C."/>
            <person name="Oome S."/>
            <person name="Phillips A.J."/>
            <person name="van Rooyen D."/>
            <person name="Rzeszutek E."/>
            <person name="Saraiva M."/>
            <person name="Secombes C.J."/>
            <person name="Seidl M.F."/>
            <person name="Snel B."/>
            <person name="Stassen J.H."/>
            <person name="Sykes S."/>
            <person name="Tripathy S."/>
            <person name="van den Berg H."/>
            <person name="Vega-Arreguin J.C."/>
            <person name="Wawra S."/>
            <person name="Young S.K."/>
            <person name="Zeng Q."/>
            <person name="Dieguez-Uribeondo J."/>
            <person name="Russ C."/>
            <person name="Tyler B.M."/>
            <person name="van West P."/>
        </authorList>
    </citation>
    <scope>NUCLEOTIDE SEQUENCE [LARGE SCALE GENOMIC DNA]</scope>
    <source>
        <strain evidence="1 2">CBS 223.65</strain>
    </source>
</reference>
<dbReference type="AlphaFoldDB" id="A0A067C6R9"/>
<name>A0A067C6R9_SAPPC</name>
<protein>
    <submittedName>
        <fullName evidence="1">Uncharacterized protein</fullName>
    </submittedName>
</protein>
<keyword evidence="2" id="KW-1185">Reference proteome</keyword>
<proteinExistence type="predicted"/>
<gene>
    <name evidence="1" type="ORF">SPRG_11696</name>
</gene>
<dbReference type="KEGG" id="spar:SPRG_11696"/>
<dbReference type="Proteomes" id="UP000030745">
    <property type="component" value="Unassembled WGS sequence"/>
</dbReference>
<dbReference type="EMBL" id="KK583267">
    <property type="protein sequence ID" value="KDO22512.1"/>
    <property type="molecule type" value="Genomic_DNA"/>
</dbReference>
<accession>A0A067C6R9</accession>
<evidence type="ECO:0000313" key="1">
    <source>
        <dbReference type="EMBL" id="KDO22512.1"/>
    </source>
</evidence>
<evidence type="ECO:0000313" key="2">
    <source>
        <dbReference type="Proteomes" id="UP000030745"/>
    </source>
</evidence>